<sequence>MSISRQTFDPEKNYKAVRFHQDRDLLDSELNELQSLASHEQRKLADAIFAEGAIISGLTVTKASHVLTLAPGVVYLQGRIEAVPGAALTFDPAKDTGVDYVWVELLKYEYGFNQDSTLINPATGEPTAEREKWVLRLSERNTSGDSLPTHATGRHILPVYKFDRADGSVTLVVKHKNQLVLEDLVGTLPGDRIRVSSITESQLSFKAAEGMNSLLDNMAERTHDQAGSYLVSGFDAQVGEADSDHVTVMTNAGRAYIRGFRLQRDLPSHTLVPVSKADKRVRGEQKTYNGTTRRYPLNSVPLKSTVQVEAIVETTQNVTRGSVAGGEDLLSPNPVVTVLEVSQGATVFQPGTDWNQSGNFVDWTGNGSEPGIGTTYTVRWTYTRQMERDVDYTDGGWFGRADYPGAGLYHYLVTVRDSQGESGFVAANVVTRTAPVGGINALSWLPVNGATGYRIYRGSGAIEADQFGLLVELPPGVTRFEDDGVEDTSSQVPLSVPTSPAIMSRVQLQSGNTDVINFGRADRGQKPVHGSNCSVDYDYFQGRIDVLYATASAIKRLEGPPSDDPKMPVLPDGALGLTAIHCPPDSAAMTARNFGLRRITMDQIHDLIRDVEQLKYNDAKNQMNADLSHRDEGQKKGIYADDFSNESQSDVYHPEWSARVDTVGRVVAPPRTTVSHALQVDTVRSTVELHGSLALLPGEETVLVEQADWSESRNINPFAAYEAPSPIFSVTPSVGRRGSTLVTVTASFFPPNVSASVRCSGIVVADGVMTDAVGRMTASFIIPVDAPTGNRRVSVSDGTRGASAPLEINGPTDIARIDRVVIDPEFQETRIVRRSVRDRVWTTRFQPSKQDPLAQTFSVSQNRVITAVGVWFAAKDPTIPVTVQVRGVTTGLPNDQILAEKVVAPSEITTGTETKVTFDDPVYAEANTSYAVVLLTHSSSYQVQVATLGQMSQLGDRGIITSQAYPAGVLLESSNAESWVPLNASDLRCSIYGQAFEPNGEIWFHPITGVSLSNLNLDEFSHIPEGTSIAWEYSLDGGTTWDALVPAEEERLPNLATQILVRAKLTRAAALVGESPALVFGDVALVGYLNEGSGTYVTRENTVTQGIEASKVYAEMNIPSGTTIIWFSSNDGGGSWEEMTLEETRQVTHQWTEYTYSVTFADPSGREIRYKAEMVGTALTGPRIHRIGATLS</sequence>
<dbReference type="KEGG" id="scor:J3U87_17365"/>
<accession>A0A8A4TY04</accession>
<dbReference type="SUPFAM" id="SSF50939">
    <property type="entry name" value="Sialidases"/>
    <property type="match status" value="1"/>
</dbReference>
<dbReference type="EMBL" id="CP071793">
    <property type="protein sequence ID" value="QTD54217.1"/>
    <property type="molecule type" value="Genomic_DNA"/>
</dbReference>
<organism evidence="2 3">
    <name type="scientific">Sulfidibacter corallicola</name>
    <dbReference type="NCBI Taxonomy" id="2818388"/>
    <lineage>
        <taxon>Bacteria</taxon>
        <taxon>Pseudomonadati</taxon>
        <taxon>Acidobacteriota</taxon>
        <taxon>Holophagae</taxon>
        <taxon>Acanthopleuribacterales</taxon>
        <taxon>Acanthopleuribacteraceae</taxon>
        <taxon>Sulfidibacter</taxon>
    </lineage>
</organism>
<reference evidence="2" key="1">
    <citation type="submission" date="2021-03" db="EMBL/GenBank/DDBJ databases">
        <title>Acanthopleuribacteraceae sp. M133.</title>
        <authorList>
            <person name="Wang G."/>
        </authorList>
    </citation>
    <scope>NUCLEOTIDE SEQUENCE</scope>
    <source>
        <strain evidence="2">M133</strain>
    </source>
</reference>
<name>A0A8A4TY04_SULCO</name>
<feature type="domain" description="DUF4815" evidence="1">
    <location>
        <begin position="7"/>
        <end position="149"/>
    </location>
</feature>
<dbReference type="Proteomes" id="UP000663929">
    <property type="component" value="Chromosome"/>
</dbReference>
<dbReference type="Pfam" id="PF16075">
    <property type="entry name" value="DUF4815"/>
    <property type="match status" value="3"/>
</dbReference>
<gene>
    <name evidence="2" type="ORF">J3U87_17365</name>
</gene>
<keyword evidence="3" id="KW-1185">Reference proteome</keyword>
<proteinExistence type="predicted"/>
<dbReference type="InterPro" id="IPR032096">
    <property type="entry name" value="DUF4815"/>
</dbReference>
<dbReference type="AlphaFoldDB" id="A0A8A4TY04"/>
<protein>
    <submittedName>
        <fullName evidence="2">DUF4815 domain-containing protein</fullName>
    </submittedName>
</protein>
<dbReference type="InterPro" id="IPR036278">
    <property type="entry name" value="Sialidase_sf"/>
</dbReference>
<evidence type="ECO:0000259" key="1">
    <source>
        <dbReference type="Pfam" id="PF16075"/>
    </source>
</evidence>
<dbReference type="RefSeq" id="WP_237384315.1">
    <property type="nucleotide sequence ID" value="NZ_CP071793.1"/>
</dbReference>
<evidence type="ECO:0000313" key="2">
    <source>
        <dbReference type="EMBL" id="QTD54217.1"/>
    </source>
</evidence>
<feature type="domain" description="DUF4815" evidence="1">
    <location>
        <begin position="193"/>
        <end position="389"/>
    </location>
</feature>
<evidence type="ECO:0000313" key="3">
    <source>
        <dbReference type="Proteomes" id="UP000663929"/>
    </source>
</evidence>
<feature type="domain" description="DUF4815" evidence="1">
    <location>
        <begin position="519"/>
        <end position="734"/>
    </location>
</feature>